<protein>
    <submittedName>
        <fullName evidence="1">Uncharacterized protein</fullName>
    </submittedName>
</protein>
<organism evidence="1">
    <name type="scientific">uncultured marine virus</name>
    <dbReference type="NCBI Taxonomy" id="186617"/>
    <lineage>
        <taxon>Viruses</taxon>
        <taxon>environmental samples</taxon>
    </lineage>
</organism>
<accession>A0A0F7L3J9</accession>
<sequence length="71" mass="7292">MSIKLKNLPPSELIDIKAASTSGNPILPADTISVISALVLPILFASSSRSGTPATAKSRNSLPVNFPCVAT</sequence>
<name>A0A0F7L3J9_9VIRU</name>
<reference evidence="1" key="1">
    <citation type="journal article" date="2015" name="Front. Microbiol.">
        <title>Combining genomic sequencing methods to explore viral diversity and reveal potential virus-host interactions.</title>
        <authorList>
            <person name="Chow C.E."/>
            <person name="Winget D.M."/>
            <person name="White R.A.III."/>
            <person name="Hallam S.J."/>
            <person name="Suttle C.A."/>
        </authorList>
    </citation>
    <scope>NUCLEOTIDE SEQUENCE</scope>
    <source>
        <strain evidence="1">Anoxic3_3</strain>
    </source>
</reference>
<evidence type="ECO:0000313" key="1">
    <source>
        <dbReference type="EMBL" id="AKH46068.1"/>
    </source>
</evidence>
<proteinExistence type="predicted"/>
<reference evidence="1" key="2">
    <citation type="submission" date="2015-03" db="EMBL/GenBank/DDBJ databases">
        <authorList>
            <person name="Chow C.-E.T."/>
            <person name="Winget D.M."/>
            <person name="White R.A.III."/>
            <person name="Hallam S.J."/>
            <person name="Suttle C.A."/>
        </authorList>
    </citation>
    <scope>NUCLEOTIDE SEQUENCE</scope>
    <source>
        <strain evidence="1">Anoxic3_3</strain>
    </source>
</reference>
<dbReference type="EMBL" id="KR029578">
    <property type="protein sequence ID" value="AKH46068.1"/>
    <property type="molecule type" value="Genomic_DNA"/>
</dbReference>